<keyword evidence="1" id="KW-1133">Transmembrane helix</keyword>
<dbReference type="AlphaFoldDB" id="A0A146G800"/>
<dbReference type="NCBIfam" id="TIGR02532">
    <property type="entry name" value="IV_pilin_GFxxxE"/>
    <property type="match status" value="1"/>
</dbReference>
<organism evidence="2 3">
    <name type="scientific">Terrimicrobium sacchariphilum</name>
    <dbReference type="NCBI Taxonomy" id="690879"/>
    <lineage>
        <taxon>Bacteria</taxon>
        <taxon>Pseudomonadati</taxon>
        <taxon>Verrucomicrobiota</taxon>
        <taxon>Terrimicrobiia</taxon>
        <taxon>Terrimicrobiales</taxon>
        <taxon>Terrimicrobiaceae</taxon>
        <taxon>Terrimicrobium</taxon>
    </lineage>
</organism>
<dbReference type="InParanoid" id="A0A146G800"/>
<proteinExistence type="predicted"/>
<keyword evidence="1" id="KW-0472">Membrane</keyword>
<comment type="caution">
    <text evidence="2">The sequence shown here is derived from an EMBL/GenBank/DDBJ whole genome shotgun (WGS) entry which is preliminary data.</text>
</comment>
<dbReference type="Gene3D" id="3.30.700.10">
    <property type="entry name" value="Glycoprotein, Type 4 Pilin"/>
    <property type="match status" value="1"/>
</dbReference>
<dbReference type="InterPro" id="IPR045584">
    <property type="entry name" value="Pilin-like"/>
</dbReference>
<dbReference type="STRING" id="690879.TSACC_22248"/>
<dbReference type="InterPro" id="IPR012902">
    <property type="entry name" value="N_methyl_site"/>
</dbReference>
<keyword evidence="1" id="KW-0812">Transmembrane</keyword>
<name>A0A146G800_TERSA</name>
<reference evidence="3" key="1">
    <citation type="journal article" date="2017" name="Genome Announc.">
        <title>Draft Genome Sequence of Terrimicrobium sacchariphilum NM-5T, a Facultative Anaerobic Soil Bacterium of the Class Spartobacteria.</title>
        <authorList>
            <person name="Qiu Y.L."/>
            <person name="Tourlousse D.M."/>
            <person name="Matsuura N."/>
            <person name="Ohashi A."/>
            <person name="Sekiguchi Y."/>
        </authorList>
    </citation>
    <scope>NUCLEOTIDE SEQUENCE [LARGE SCALE GENOMIC DNA]</scope>
    <source>
        <strain evidence="3">NM-5</strain>
    </source>
</reference>
<evidence type="ECO:0000313" key="3">
    <source>
        <dbReference type="Proteomes" id="UP000076023"/>
    </source>
</evidence>
<dbReference type="Proteomes" id="UP000076023">
    <property type="component" value="Unassembled WGS sequence"/>
</dbReference>
<dbReference type="RefSeq" id="WP_075079516.1">
    <property type="nucleotide sequence ID" value="NZ_BDCO01000002.1"/>
</dbReference>
<dbReference type="PANTHER" id="PTHR30093:SF2">
    <property type="entry name" value="TYPE II SECRETION SYSTEM PROTEIN H"/>
    <property type="match status" value="1"/>
</dbReference>
<evidence type="ECO:0000313" key="2">
    <source>
        <dbReference type="EMBL" id="GAT33829.1"/>
    </source>
</evidence>
<dbReference type="OrthoDB" id="9820031at2"/>
<keyword evidence="3" id="KW-1185">Reference proteome</keyword>
<dbReference type="EMBL" id="BDCO01000002">
    <property type="protein sequence ID" value="GAT33829.1"/>
    <property type="molecule type" value="Genomic_DNA"/>
</dbReference>
<dbReference type="PROSITE" id="PS00409">
    <property type="entry name" value="PROKAR_NTER_METHYL"/>
    <property type="match status" value="1"/>
</dbReference>
<accession>A0A146G800</accession>
<gene>
    <name evidence="2" type="ORF">TSACC_22248</name>
</gene>
<evidence type="ECO:0000256" key="1">
    <source>
        <dbReference type="SAM" id="Phobius"/>
    </source>
</evidence>
<dbReference type="SUPFAM" id="SSF54523">
    <property type="entry name" value="Pili subunits"/>
    <property type="match status" value="1"/>
</dbReference>
<dbReference type="Pfam" id="PF07963">
    <property type="entry name" value="N_methyl"/>
    <property type="match status" value="1"/>
</dbReference>
<sequence length="243" mass="26581">MLQPLPPQKQSGFTLVELLISISIAGTLAALLFATLPRIQQRAAEAKCIGNLHTIANASAIYVGEYGFWPSFNREDVNNPSAYGSHPWFYSLLTQKYLPYRTVDRDGYPCMVADALICPANKTNPGSRYQWTSAPFPWRSNYTTTTYWGNNGGKPDVIPGAGDRIRPSVITNSSAIYLIDSTSSSQAGYPSQAADWNSKNSFIAKVHSGGANALLANGAVVRITPTTHPDIASTKYWDPRFQQ</sequence>
<protein>
    <submittedName>
        <fullName evidence="2">Prepilin-type N-terminal cleavage/methylation domain-containing protein</fullName>
    </submittedName>
</protein>
<feature type="transmembrane region" description="Helical" evidence="1">
    <location>
        <begin position="12"/>
        <end position="34"/>
    </location>
</feature>
<dbReference type="PANTHER" id="PTHR30093">
    <property type="entry name" value="GENERAL SECRETION PATHWAY PROTEIN G"/>
    <property type="match status" value="1"/>
</dbReference>